<reference evidence="1" key="1">
    <citation type="submission" date="2021-01" db="EMBL/GenBank/DDBJ databases">
        <authorList>
            <person name="Corre E."/>
            <person name="Pelletier E."/>
            <person name="Niang G."/>
            <person name="Scheremetjew M."/>
            <person name="Finn R."/>
            <person name="Kale V."/>
            <person name="Holt S."/>
            <person name="Cochrane G."/>
            <person name="Meng A."/>
            <person name="Brown T."/>
            <person name="Cohen L."/>
        </authorList>
    </citation>
    <scope>NUCLEOTIDE SEQUENCE</scope>
    <source>
        <strain evidence="1">Ras09</strain>
    </source>
</reference>
<sequence length="129" mass="15317">MDFKRNKQIQEFTKQFMEYDPSIGKHMGKGYIYHIKEKSPVGSNLTDYEFQRYQSMQATKSFMLGLKIAQLPMNRYPSHTRRVAGRVWPGEARRRLRITNERKTTRAQVETLCKYMLFKNGKFIPGKMV</sequence>
<accession>A0A7S3CLR9</accession>
<protein>
    <submittedName>
        <fullName evidence="1">Uncharacterized protein</fullName>
    </submittedName>
</protein>
<evidence type="ECO:0000313" key="1">
    <source>
        <dbReference type="EMBL" id="CAE0230044.1"/>
    </source>
</evidence>
<name>A0A7S3CLR9_9SPIT</name>
<dbReference type="AlphaFoldDB" id="A0A7S3CLR9"/>
<gene>
    <name evidence="1" type="ORF">SRAS04492_LOCUS1830</name>
</gene>
<organism evidence="1">
    <name type="scientific">Strombidium rassoulzadegani</name>
    <dbReference type="NCBI Taxonomy" id="1082188"/>
    <lineage>
        <taxon>Eukaryota</taxon>
        <taxon>Sar</taxon>
        <taxon>Alveolata</taxon>
        <taxon>Ciliophora</taxon>
        <taxon>Intramacronucleata</taxon>
        <taxon>Spirotrichea</taxon>
        <taxon>Oligotrichia</taxon>
        <taxon>Strombidiidae</taxon>
        <taxon>Strombidium</taxon>
    </lineage>
</organism>
<proteinExistence type="predicted"/>
<dbReference type="EMBL" id="HBIA01003535">
    <property type="protein sequence ID" value="CAE0230044.1"/>
    <property type="molecule type" value="Transcribed_RNA"/>
</dbReference>